<dbReference type="Proteomes" id="UP000236724">
    <property type="component" value="Unassembled WGS sequence"/>
</dbReference>
<sequence length="426" mass="48643">MILSNKQKVDYLTNIIGLVRADGKITPQESEAIGFIQKVIGARKTELNKAYKNAEIDGIVPQLVGFWSDQIKNLEHIIYVSLIDGEIDSTEKHYILQFAKQVKINQEQLNYIIGDVKRLVSNTTQEIVCSNCDLKINSSAKFCPECGQSIEEIVLNQSVAVSYEVPSTGIAIEFAKSTAVGFSMAVKSMKIAPISKECIKGKKQWYLAWWPKEEIAKALELVENLNGIRNRKVYVDGEELQWNDVFDFYWCANSRKSAYRPTEYCFGMDEKRLNIWGCKKARMDWSNRENWFGYGSFKKSGMHSKSIIFEFDKQRIRHNLETNLYGCHLCPHLQFDLIEAVLDSLPNEVTPTGKGPWQYKRDYSESPGAVFVTETVRDGGHSYTNEYYSSGVRPSSVYVGLEILKKAFSRCNTPKEIKNAVLEYKE</sequence>
<dbReference type="CDD" id="cd07177">
    <property type="entry name" value="terB_like"/>
    <property type="match status" value="1"/>
</dbReference>
<dbReference type="OrthoDB" id="7057995at2"/>
<name>A0A1H6F333_9GAMM</name>
<dbReference type="AlphaFoldDB" id="A0A1H6F333"/>
<proteinExistence type="predicted"/>
<gene>
    <name evidence="1" type="ORF">MBHS_00415</name>
</gene>
<evidence type="ECO:0008006" key="3">
    <source>
        <dbReference type="Google" id="ProtNLM"/>
    </source>
</evidence>
<dbReference type="InterPro" id="IPR029024">
    <property type="entry name" value="TerB-like"/>
</dbReference>
<reference evidence="1 2" key="1">
    <citation type="submission" date="2016-10" db="EMBL/GenBank/DDBJ databases">
        <authorList>
            <person name="de Groot N.N."/>
        </authorList>
    </citation>
    <scope>NUCLEOTIDE SEQUENCE [LARGE SCALE GENOMIC DNA]</scope>
    <source>
        <strain evidence="1">MBHS1</strain>
    </source>
</reference>
<evidence type="ECO:0000313" key="1">
    <source>
        <dbReference type="EMBL" id="SEH04567.1"/>
    </source>
</evidence>
<organism evidence="1 2">
    <name type="scientific">Candidatus Venteria ishoeyi</name>
    <dbReference type="NCBI Taxonomy" id="1899563"/>
    <lineage>
        <taxon>Bacteria</taxon>
        <taxon>Pseudomonadati</taxon>
        <taxon>Pseudomonadota</taxon>
        <taxon>Gammaproteobacteria</taxon>
        <taxon>Thiotrichales</taxon>
        <taxon>Thiotrichaceae</taxon>
        <taxon>Venteria</taxon>
    </lineage>
</organism>
<dbReference type="Gene3D" id="1.10.3680.10">
    <property type="entry name" value="TerB-like"/>
    <property type="match status" value="1"/>
</dbReference>
<evidence type="ECO:0000313" key="2">
    <source>
        <dbReference type="Proteomes" id="UP000236724"/>
    </source>
</evidence>
<protein>
    <recommendedName>
        <fullName evidence="3">Tellurite resistance protein TerB</fullName>
    </recommendedName>
</protein>
<dbReference type="SUPFAM" id="SSF158682">
    <property type="entry name" value="TerB-like"/>
    <property type="match status" value="1"/>
</dbReference>
<dbReference type="EMBL" id="FMSV02000059">
    <property type="protein sequence ID" value="SEH04567.1"/>
    <property type="molecule type" value="Genomic_DNA"/>
</dbReference>
<dbReference type="RefSeq" id="WP_103918620.1">
    <property type="nucleotide sequence ID" value="NZ_FMSV02000059.1"/>
</dbReference>
<accession>A0A1H6F333</accession>
<keyword evidence="2" id="KW-1185">Reference proteome</keyword>